<dbReference type="AlphaFoldDB" id="A0A3B1CUG2"/>
<evidence type="ECO:0000256" key="2">
    <source>
        <dbReference type="SAM" id="MobiDB-lite"/>
    </source>
</evidence>
<dbReference type="SUPFAM" id="SSF48695">
    <property type="entry name" value="Multiheme cytochromes"/>
    <property type="match status" value="2"/>
</dbReference>
<name>A0A3B1CUG2_9ZZZZ</name>
<dbReference type="InterPro" id="IPR036280">
    <property type="entry name" value="Multihaem_cyt_sf"/>
</dbReference>
<feature type="region of interest" description="Disordered" evidence="2">
    <location>
        <begin position="772"/>
        <end position="802"/>
    </location>
</feature>
<gene>
    <name evidence="5" type="ORF">MNBD_NITROSPIRAE01-1854</name>
</gene>
<feature type="domain" description="Doubled CXXCH motif" evidence="4">
    <location>
        <begin position="380"/>
        <end position="425"/>
    </location>
</feature>
<feature type="region of interest" description="Disordered" evidence="2">
    <location>
        <begin position="960"/>
        <end position="988"/>
    </location>
</feature>
<evidence type="ECO:0000313" key="5">
    <source>
        <dbReference type="EMBL" id="VAX32022.1"/>
    </source>
</evidence>
<protein>
    <submittedName>
        <fullName evidence="5">Cytochrome c family protein</fullName>
    </submittedName>
</protein>
<reference evidence="5" key="1">
    <citation type="submission" date="2018-06" db="EMBL/GenBank/DDBJ databases">
        <authorList>
            <person name="Zhirakovskaya E."/>
        </authorList>
    </citation>
    <scope>NUCLEOTIDE SEQUENCE</scope>
</reference>
<keyword evidence="3" id="KW-0812">Transmembrane</keyword>
<feature type="region of interest" description="Disordered" evidence="2">
    <location>
        <begin position="250"/>
        <end position="270"/>
    </location>
</feature>
<evidence type="ECO:0000256" key="3">
    <source>
        <dbReference type="SAM" id="Phobius"/>
    </source>
</evidence>
<feature type="compositionally biased region" description="Polar residues" evidence="2">
    <location>
        <begin position="256"/>
        <end position="270"/>
    </location>
</feature>
<keyword evidence="3" id="KW-0472">Membrane</keyword>
<dbReference type="InterPro" id="IPR051829">
    <property type="entry name" value="Multiheme_Cytochr_ET"/>
</dbReference>
<accession>A0A3B1CUG2</accession>
<feature type="transmembrane region" description="Helical" evidence="3">
    <location>
        <begin position="20"/>
        <end position="42"/>
    </location>
</feature>
<sequence length="1017" mass="110717">MKGSFVLMRKIRLFLGQYKVLGMLLPLFLLILVVGAFGLFTFSDDLSWAQPTSEPFNEDVSSTKHNLSAIPLDAEQQQIFNELFSPDQERNIKSSLANGTTEVCVFCHTPHGASREGVKIRAPIWNRNLSKAKYQMYDQVWSKSFEATPNDPGRPTGYSRLCLSCHDGTIALGRVLNKSGSGGFEGEYTMEYPTNQRPAGPFGSIPVGEGATSQNTRALGRDLRNDHPISMKFDAALLAKDVEFVNPGPPVRRPFTESTPTSLSPLRRASGNNVNVYDSVQCTSCHNPHQVDFPKFLRANRLQSLTFASTQAEKRVGAPSRGGAPSPEGAILCLFCHDKPGWPYNSRELNSHFGDRQAGVFDDTRLKPGATNLHDGEAPVVAERACLVCHDPHTRQGAVRILREGVDAVGNVAIENTCYQCHQPQESSILQNPTRAPDIRSQFFRDREGNGNNGTSPTGSAMDLTLGLGHQPVFVDDPKEGVQLGSDNLVPSFFGGPFQTPANNKDTDLEFATNTPDTSHIECVDCHNMHRVTRRNRFKGIPGVTIRSQMVAETVRGAAEVREPWLYEVCLRCHGNTFNNHVREALFTALGTGKMVQARGNSPITPGLGVNAHGSNKRKEFDPDAQPFYPQNFKIADTNNPAGPLVSDPNPPMINTSFHPIAVEGRNQSGVLNNFNLFVDVPSQQGQLMGGFGSLASFDSMGRVSGQDGSGGLSRRATLQCPDCHNTDLFGTFGGNIPLFRGLANGFPLGINFPDYPGPISFDETRGPAYKRITDRSPSIPENPIGIRTSSLNDPKTAQGPHGSIYKRILRANYDTTIGTATTPPPGTVTGQYNPQNFALCFNCHNESAFITPYWESATTIGPKSRLTNFYRGGTTNVDGLGTQGGNLHMLHLIGRTNARCHECHNNVHSNVESGNTIFVGMNDPKFKADNPGHEMSTHLINFQPNITGNRVPDQPMWGAGNIVNGPDGGQSGTSSNNDYDNPNKVGDHKGPGCNLRCHGFAMNHNTDAHTVLNGEK</sequence>
<proteinExistence type="predicted"/>
<dbReference type="Gene3D" id="1.10.1130.10">
    <property type="entry name" value="Flavocytochrome C3, Chain A"/>
    <property type="match status" value="1"/>
</dbReference>
<keyword evidence="3" id="KW-1133">Transmembrane helix</keyword>
<dbReference type="PANTHER" id="PTHR35038">
    <property type="entry name" value="DISSIMILATORY SULFITE REDUCTASE SIRA"/>
    <property type="match status" value="1"/>
</dbReference>
<evidence type="ECO:0000259" key="4">
    <source>
        <dbReference type="Pfam" id="PF09699"/>
    </source>
</evidence>
<evidence type="ECO:0000256" key="1">
    <source>
        <dbReference type="ARBA" id="ARBA00022729"/>
    </source>
</evidence>
<keyword evidence="1" id="KW-0732">Signal</keyword>
<dbReference type="InterPro" id="IPR010177">
    <property type="entry name" value="Paired_CXXCH_1"/>
</dbReference>
<dbReference type="Pfam" id="PF09699">
    <property type="entry name" value="Paired_CXXCH_1"/>
    <property type="match status" value="1"/>
</dbReference>
<dbReference type="EMBL" id="UOGF01000081">
    <property type="protein sequence ID" value="VAX32022.1"/>
    <property type="molecule type" value="Genomic_DNA"/>
</dbReference>
<organism evidence="5">
    <name type="scientific">hydrothermal vent metagenome</name>
    <dbReference type="NCBI Taxonomy" id="652676"/>
    <lineage>
        <taxon>unclassified sequences</taxon>
        <taxon>metagenomes</taxon>
        <taxon>ecological metagenomes</taxon>
    </lineage>
</organism>